<dbReference type="PROSITE" id="PS51202">
    <property type="entry name" value="RCK_C"/>
    <property type="match status" value="1"/>
</dbReference>
<keyword evidence="1" id="KW-0472">Membrane</keyword>
<keyword evidence="1" id="KW-0812">Transmembrane</keyword>
<feature type="transmembrane region" description="Helical" evidence="1">
    <location>
        <begin position="340"/>
        <end position="365"/>
    </location>
</feature>
<dbReference type="GO" id="GO:0008324">
    <property type="term" value="F:monoatomic cation transmembrane transporter activity"/>
    <property type="evidence" value="ECO:0007669"/>
    <property type="project" value="InterPro"/>
</dbReference>
<dbReference type="EMBL" id="BOMV01000059">
    <property type="protein sequence ID" value="GIE97971.1"/>
    <property type="molecule type" value="Genomic_DNA"/>
</dbReference>
<dbReference type="SUPFAM" id="SSF116726">
    <property type="entry name" value="TrkA C-terminal domain-like"/>
    <property type="match status" value="1"/>
</dbReference>
<dbReference type="PANTHER" id="PTHR43833">
    <property type="entry name" value="POTASSIUM CHANNEL PROTEIN 2-RELATED-RELATED"/>
    <property type="match status" value="1"/>
</dbReference>
<evidence type="ECO:0000313" key="4">
    <source>
        <dbReference type="EMBL" id="GIE97971.1"/>
    </source>
</evidence>
<organism evidence="4 5">
    <name type="scientific">Paractinoplanes rishiriensis</name>
    <dbReference type="NCBI Taxonomy" id="1050105"/>
    <lineage>
        <taxon>Bacteria</taxon>
        <taxon>Bacillati</taxon>
        <taxon>Actinomycetota</taxon>
        <taxon>Actinomycetes</taxon>
        <taxon>Micromonosporales</taxon>
        <taxon>Micromonosporaceae</taxon>
        <taxon>Paractinoplanes</taxon>
    </lineage>
</organism>
<dbReference type="InterPro" id="IPR003148">
    <property type="entry name" value="RCK_N"/>
</dbReference>
<dbReference type="Proteomes" id="UP000636960">
    <property type="component" value="Unassembled WGS sequence"/>
</dbReference>
<accession>A0A919MS79</accession>
<dbReference type="InterPro" id="IPR036721">
    <property type="entry name" value="RCK_C_sf"/>
</dbReference>
<dbReference type="SUPFAM" id="SSF51735">
    <property type="entry name" value="NAD(P)-binding Rossmann-fold domains"/>
    <property type="match status" value="2"/>
</dbReference>
<name>A0A919MS79_9ACTN</name>
<evidence type="ECO:0000256" key="1">
    <source>
        <dbReference type="SAM" id="Phobius"/>
    </source>
</evidence>
<feature type="domain" description="RCK C-terminal" evidence="3">
    <location>
        <begin position="520"/>
        <end position="604"/>
    </location>
</feature>
<dbReference type="InterPro" id="IPR006037">
    <property type="entry name" value="RCK_C"/>
</dbReference>
<evidence type="ECO:0000313" key="5">
    <source>
        <dbReference type="Proteomes" id="UP000636960"/>
    </source>
</evidence>
<dbReference type="PROSITE" id="PS51201">
    <property type="entry name" value="RCK_N"/>
    <property type="match status" value="2"/>
</dbReference>
<keyword evidence="5" id="KW-1185">Reference proteome</keyword>
<proteinExistence type="predicted"/>
<evidence type="ECO:0000259" key="3">
    <source>
        <dbReference type="PROSITE" id="PS51202"/>
    </source>
</evidence>
<dbReference type="Gene3D" id="3.40.50.720">
    <property type="entry name" value="NAD(P)-binding Rossmann-like Domain"/>
    <property type="match status" value="2"/>
</dbReference>
<gene>
    <name evidence="4" type="ORF">Ari01nite_54360</name>
</gene>
<reference evidence="4" key="1">
    <citation type="submission" date="2021-01" db="EMBL/GenBank/DDBJ databases">
        <title>Whole genome shotgun sequence of Actinoplanes rishiriensis NBRC 108556.</title>
        <authorList>
            <person name="Komaki H."/>
            <person name="Tamura T."/>
        </authorList>
    </citation>
    <scope>NUCLEOTIDE SEQUENCE</scope>
    <source>
        <strain evidence="4">NBRC 108556</strain>
    </source>
</reference>
<evidence type="ECO:0000259" key="2">
    <source>
        <dbReference type="PROSITE" id="PS51201"/>
    </source>
</evidence>
<feature type="domain" description="RCK N-terminal" evidence="2">
    <location>
        <begin position="381"/>
        <end position="502"/>
    </location>
</feature>
<feature type="transmembrane region" description="Helical" evidence="1">
    <location>
        <begin position="286"/>
        <end position="307"/>
    </location>
</feature>
<feature type="domain" description="RCK N-terminal" evidence="2">
    <location>
        <begin position="47"/>
        <end position="171"/>
    </location>
</feature>
<keyword evidence="1" id="KW-1133">Transmembrane helix</keyword>
<dbReference type="Pfam" id="PF02254">
    <property type="entry name" value="TrkA_N"/>
    <property type="match status" value="2"/>
</dbReference>
<dbReference type="AlphaFoldDB" id="A0A919MS79"/>
<dbReference type="GO" id="GO:0006813">
    <property type="term" value="P:potassium ion transport"/>
    <property type="evidence" value="ECO:0007669"/>
    <property type="project" value="InterPro"/>
</dbReference>
<dbReference type="InterPro" id="IPR050721">
    <property type="entry name" value="Trk_Ktr_HKT_K-transport"/>
</dbReference>
<comment type="caution">
    <text evidence="4">The sequence shown here is derived from an EMBL/GenBank/DDBJ whole genome shotgun (WGS) entry which is preliminary data.</text>
</comment>
<sequence>MASERATSGPADRFRLTTITDVVTEPSKEVTRRSLVSRLRDRNGDDRPHFVICGADPLVYTLAEELVTSGHGLRLTVITRPDLRPNVPDLDGLRSRGVRVITAARLDEHTFRDAGLDGAEGLALVMPDDMVNLHAALCARAVEGDLRLVIRMFNTGLAQGVRRLFADCAVLSDAGMAAPSFVAAALGEVAPTHFRYAGRTLHVAKREDVRAEEVVLALTAPADGGQVAVLPAEQESTRPGDLVLAEATGRPAAQAVAARRLARAGRRRRPWLSFGRALRAGLTRKLGIAVLVTLGVTVAAGALLTMFDEDHGFWRSIYITLLTVVGSSDVEPDLNPIAQAAQLVLTIAGVALLPLITAAVVDGVVRTRLAIDRGEAFGVHVDHIVLVGLGNVGTRVLRQLHDLGVDVVAIDRNPDAPGVKVAAQLGVPMIVGDAAREETLRSASIDTCQALVVVSTDDAVNLQAALHARAVRADLRVVLRLFDDDFARRVQTAFNINISRSVSRLCAPAFAASLLERDVLATLPVERHALLVAAVKVLPGSELDGAPLSRADKPRSARVVSMSAAGSGWVDWSPDPRRVLAPGDEVVVVARRAGLRVLLAQATTDASGP</sequence>
<dbReference type="PANTHER" id="PTHR43833:SF11">
    <property type="entry name" value="VOLTAGE-GATED POTASSIUM CHANNEL KCH"/>
    <property type="match status" value="1"/>
</dbReference>
<protein>
    <submittedName>
        <fullName evidence="4">Potassium transporter TrkA</fullName>
    </submittedName>
</protein>
<dbReference type="InterPro" id="IPR036291">
    <property type="entry name" value="NAD(P)-bd_dom_sf"/>
</dbReference>